<sequence length="657" mass="72677">MCRDAAQRRKHMVAVCWILSILFSIPQAVIFHVESPVPNFQQCVTFGFYTAKWQEQLYNGLVLVVMYPVPLLAILVCSALTFIRLKKEGQDRDTFGTRNPTRERLLLKARNNTLRTTAGIMAGFILCWTPYFVTMVWILFFNWQMVSPVVFDVLFLFGIFNSCVNPVVYGLSMFKGTTHRPTLSLIEFSSPFLTRSERRSASVYSRISRSYSHVSLSTRRSWQPSTDSPASPRPDALNGQHSNSASPVTSRYGASSRARRRSSRQKFLHPDTPKSLESSALSTKHWSDNTAHLKITPLTRTHSSPCVLTSAEVNTKCVRPNRRQSTALTVPVLPIICLTPPPESRNTEFVFGSTPGLHDEHACAISSTRPPVADMPYQTAMENQDGQYSLSRQPSKVSIASTPDTPGWETTPCQFVGKTWASPCRYDSSSSGLPSASYQGTRMRIAGLNICLGNTGPNGNPTIPEEHHAESAQNARNDAQETRVIEDNSSSEAVSSPTPLPRLSIVESSCGQTGGASILCSDGSVQSVFESPLHSPSWSPVCSVDFRHRLSLCSFREGRPFSDPYSALPTKHYSADNLKLSSQNRKAKRRVSKTVRFLDQSTVSNSSLSSEGSNSTRSETHQETKPAKKPSGRRASLADIKSRKGCRVKRKISSILP</sequence>
<dbReference type="InterPro" id="IPR000276">
    <property type="entry name" value="GPCR_Rhodpsn"/>
</dbReference>
<dbReference type="GO" id="GO:0032870">
    <property type="term" value="P:cellular response to hormone stimulus"/>
    <property type="evidence" value="ECO:0007669"/>
    <property type="project" value="TreeGrafter"/>
</dbReference>
<feature type="region of interest" description="Disordered" evidence="7">
    <location>
        <begin position="220"/>
        <end position="283"/>
    </location>
</feature>
<reference evidence="10" key="1">
    <citation type="submission" date="2022-01" db="EMBL/GenBank/DDBJ databases">
        <authorList>
            <person name="Braso-Vives M."/>
        </authorList>
    </citation>
    <scope>NUCLEOTIDE SEQUENCE</scope>
</reference>
<dbReference type="InterPro" id="IPR017452">
    <property type="entry name" value="GPCR_Rhodpsn_7TM"/>
</dbReference>
<feature type="compositionally biased region" description="Low complexity" evidence="7">
    <location>
        <begin position="602"/>
        <end position="617"/>
    </location>
</feature>
<feature type="compositionally biased region" description="Basic residues" evidence="7">
    <location>
        <begin position="643"/>
        <end position="657"/>
    </location>
</feature>
<feature type="transmembrane region" description="Helical" evidence="8">
    <location>
        <begin position="149"/>
        <end position="171"/>
    </location>
</feature>
<evidence type="ECO:0000256" key="3">
    <source>
        <dbReference type="ARBA" id="ARBA00022692"/>
    </source>
</evidence>
<keyword evidence="3 8" id="KW-0812">Transmembrane</keyword>
<evidence type="ECO:0000256" key="1">
    <source>
        <dbReference type="ARBA" id="ARBA00004651"/>
    </source>
</evidence>
<gene>
    <name evidence="10" type="primary">GNRHR</name>
    <name evidence="10" type="ORF">BLAG_LOCUS12960</name>
</gene>
<feature type="region of interest" description="Disordered" evidence="7">
    <location>
        <begin position="602"/>
        <end position="657"/>
    </location>
</feature>
<keyword evidence="5 8" id="KW-0472">Membrane</keyword>
<evidence type="ECO:0000256" key="4">
    <source>
        <dbReference type="ARBA" id="ARBA00022989"/>
    </source>
</evidence>
<feature type="region of interest" description="Disordered" evidence="7">
    <location>
        <begin position="456"/>
        <end position="499"/>
    </location>
</feature>
<feature type="compositionally biased region" description="Basic residues" evidence="7">
    <location>
        <begin position="257"/>
        <end position="267"/>
    </location>
</feature>
<feature type="transmembrane region" description="Helical" evidence="8">
    <location>
        <begin position="12"/>
        <end position="31"/>
    </location>
</feature>
<feature type="compositionally biased region" description="Polar residues" evidence="7">
    <location>
        <begin position="239"/>
        <end position="249"/>
    </location>
</feature>
<dbReference type="PRINTS" id="PR00237">
    <property type="entry name" value="GPCRRHODOPSN"/>
</dbReference>
<accession>A0A8J9ZGV1</accession>
<dbReference type="GO" id="GO:0005886">
    <property type="term" value="C:plasma membrane"/>
    <property type="evidence" value="ECO:0007669"/>
    <property type="project" value="UniProtKB-SubCell"/>
</dbReference>
<dbReference type="Pfam" id="PF00001">
    <property type="entry name" value="7tm_1"/>
    <property type="match status" value="1"/>
</dbReference>
<keyword evidence="2" id="KW-1003">Cell membrane</keyword>
<evidence type="ECO:0000256" key="6">
    <source>
        <dbReference type="ARBA" id="ARBA00023170"/>
    </source>
</evidence>
<dbReference type="PROSITE" id="PS50262">
    <property type="entry name" value="G_PROTEIN_RECEP_F1_2"/>
    <property type="match status" value="1"/>
</dbReference>
<name>A0A8J9ZGV1_BRALA</name>
<dbReference type="EMBL" id="OV696687">
    <property type="protein sequence ID" value="CAH1253060.1"/>
    <property type="molecule type" value="Genomic_DNA"/>
</dbReference>
<feature type="compositionally biased region" description="Polar residues" evidence="7">
    <location>
        <begin position="389"/>
        <end position="404"/>
    </location>
</feature>
<feature type="compositionally biased region" description="Polar residues" evidence="7">
    <location>
        <begin position="220"/>
        <end position="229"/>
    </location>
</feature>
<evidence type="ECO:0000256" key="2">
    <source>
        <dbReference type="ARBA" id="ARBA00022475"/>
    </source>
</evidence>
<evidence type="ECO:0000256" key="5">
    <source>
        <dbReference type="ARBA" id="ARBA00023136"/>
    </source>
</evidence>
<evidence type="ECO:0000313" key="11">
    <source>
        <dbReference type="Proteomes" id="UP000838412"/>
    </source>
</evidence>
<dbReference type="GO" id="GO:0042277">
    <property type="term" value="F:peptide binding"/>
    <property type="evidence" value="ECO:0007669"/>
    <property type="project" value="TreeGrafter"/>
</dbReference>
<feature type="compositionally biased region" description="Polar residues" evidence="7">
    <location>
        <begin position="487"/>
        <end position="497"/>
    </location>
</feature>
<feature type="domain" description="G-protein coupled receptors family 1 profile" evidence="9">
    <location>
        <begin position="1"/>
        <end position="169"/>
    </location>
</feature>
<dbReference type="SUPFAM" id="SSF81321">
    <property type="entry name" value="Family A G protein-coupled receptor-like"/>
    <property type="match status" value="1"/>
</dbReference>
<comment type="subcellular location">
    <subcellularLocation>
        <location evidence="1">Cell membrane</location>
        <topology evidence="1">Multi-pass membrane protein</topology>
    </subcellularLocation>
</comment>
<feature type="transmembrane region" description="Helical" evidence="8">
    <location>
        <begin position="118"/>
        <end position="143"/>
    </location>
</feature>
<dbReference type="PANTHER" id="PTHR24241">
    <property type="entry name" value="NEUROPEPTIDE RECEPTOR-RELATED G-PROTEIN COUPLED RECEPTOR"/>
    <property type="match status" value="1"/>
</dbReference>
<keyword evidence="4 8" id="KW-1133">Transmembrane helix</keyword>
<dbReference type="Proteomes" id="UP000838412">
    <property type="component" value="Chromosome 2"/>
</dbReference>
<dbReference type="OrthoDB" id="6022667at2759"/>
<dbReference type="Gene3D" id="1.20.1070.10">
    <property type="entry name" value="Rhodopsin 7-helix transmembrane proteins"/>
    <property type="match status" value="1"/>
</dbReference>
<keyword evidence="6" id="KW-0675">Receptor</keyword>
<proteinExistence type="predicted"/>
<feature type="region of interest" description="Disordered" evidence="7">
    <location>
        <begin position="389"/>
        <end position="410"/>
    </location>
</feature>
<protein>
    <submittedName>
        <fullName evidence="10">GNRHR protein</fullName>
    </submittedName>
</protein>
<evidence type="ECO:0000313" key="10">
    <source>
        <dbReference type="EMBL" id="CAH1253060.1"/>
    </source>
</evidence>
<dbReference type="AlphaFoldDB" id="A0A8J9ZGV1"/>
<organism evidence="10 11">
    <name type="scientific">Branchiostoma lanceolatum</name>
    <name type="common">Common lancelet</name>
    <name type="synonym">Amphioxus lanceolatum</name>
    <dbReference type="NCBI Taxonomy" id="7740"/>
    <lineage>
        <taxon>Eukaryota</taxon>
        <taxon>Metazoa</taxon>
        <taxon>Chordata</taxon>
        <taxon>Cephalochordata</taxon>
        <taxon>Leptocardii</taxon>
        <taxon>Amphioxiformes</taxon>
        <taxon>Branchiostomatidae</taxon>
        <taxon>Branchiostoma</taxon>
    </lineage>
</organism>
<evidence type="ECO:0000259" key="9">
    <source>
        <dbReference type="PROSITE" id="PS50262"/>
    </source>
</evidence>
<dbReference type="PANTHER" id="PTHR24241:SF59">
    <property type="entry name" value="ADIPOKINETIC HORMONE RECEPTOR, ISOFORM C"/>
    <property type="match status" value="1"/>
</dbReference>
<feature type="transmembrane region" description="Helical" evidence="8">
    <location>
        <begin position="57"/>
        <end position="83"/>
    </location>
</feature>
<keyword evidence="11" id="KW-1185">Reference proteome</keyword>
<dbReference type="GO" id="GO:0004930">
    <property type="term" value="F:G protein-coupled receptor activity"/>
    <property type="evidence" value="ECO:0007669"/>
    <property type="project" value="InterPro"/>
</dbReference>
<evidence type="ECO:0000256" key="7">
    <source>
        <dbReference type="SAM" id="MobiDB-lite"/>
    </source>
</evidence>
<evidence type="ECO:0000256" key="8">
    <source>
        <dbReference type="SAM" id="Phobius"/>
    </source>
</evidence>